<evidence type="ECO:0000256" key="7">
    <source>
        <dbReference type="SAM" id="MobiDB-lite"/>
    </source>
</evidence>
<accession>A0AAD9ML27</accession>
<dbReference type="SUPFAM" id="SSF90229">
    <property type="entry name" value="CCCH zinc finger"/>
    <property type="match status" value="1"/>
</dbReference>
<feature type="compositionally biased region" description="Acidic residues" evidence="7">
    <location>
        <begin position="263"/>
        <end position="274"/>
    </location>
</feature>
<dbReference type="GO" id="GO:0008270">
    <property type="term" value="F:zinc ion binding"/>
    <property type="evidence" value="ECO:0007669"/>
    <property type="project" value="UniProtKB-KW"/>
</dbReference>
<comment type="similarity">
    <text evidence="1 6">Belongs to the CWC24 family.</text>
</comment>
<keyword evidence="6" id="KW-0747">Spliceosome</keyword>
<feature type="region of interest" description="Disordered" evidence="7">
    <location>
        <begin position="1"/>
        <end position="47"/>
    </location>
</feature>
<keyword evidence="3 5" id="KW-0863">Zinc-finger</keyword>
<dbReference type="GO" id="GO:0006397">
    <property type="term" value="P:mRNA processing"/>
    <property type="evidence" value="ECO:0007669"/>
    <property type="project" value="UniProtKB-KW"/>
</dbReference>
<feature type="zinc finger region" description="C3H1-type" evidence="5">
    <location>
        <begin position="139"/>
        <end position="167"/>
    </location>
</feature>
<dbReference type="PANTHER" id="PTHR12930">
    <property type="entry name" value="ZINC FINGER PROTEIN 183"/>
    <property type="match status" value="1"/>
</dbReference>
<dbReference type="InterPro" id="IPR039971">
    <property type="entry name" value="CWC24-like"/>
</dbReference>
<name>A0AAD9ML27_9PEZI</name>
<evidence type="ECO:0000256" key="5">
    <source>
        <dbReference type="PROSITE-ProRule" id="PRU00723"/>
    </source>
</evidence>
<keyword evidence="6" id="KW-0508">mRNA splicing</keyword>
<evidence type="ECO:0000259" key="8">
    <source>
        <dbReference type="PROSITE" id="PS50103"/>
    </source>
</evidence>
<evidence type="ECO:0000256" key="3">
    <source>
        <dbReference type="ARBA" id="ARBA00022771"/>
    </source>
</evidence>
<evidence type="ECO:0000256" key="1">
    <source>
        <dbReference type="ARBA" id="ARBA00009161"/>
    </source>
</evidence>
<dbReference type="GO" id="GO:0005684">
    <property type="term" value="C:U2-type spliceosomal complex"/>
    <property type="evidence" value="ECO:0007669"/>
    <property type="project" value="TreeGrafter"/>
</dbReference>
<feature type="compositionally biased region" description="Basic residues" evidence="7">
    <location>
        <begin position="20"/>
        <end position="31"/>
    </location>
</feature>
<feature type="region of interest" description="Disordered" evidence="7">
    <location>
        <begin position="55"/>
        <end position="74"/>
    </location>
</feature>
<dbReference type="AlphaFoldDB" id="A0AAD9ML27"/>
<keyword evidence="2 5" id="KW-0479">Metal-binding</keyword>
<dbReference type="PROSITE" id="PS50103">
    <property type="entry name" value="ZF_C3H1"/>
    <property type="match status" value="1"/>
</dbReference>
<evidence type="ECO:0000313" key="10">
    <source>
        <dbReference type="Proteomes" id="UP001217918"/>
    </source>
</evidence>
<comment type="subunit">
    <text evidence="6">Associated with the spliceosome.</text>
</comment>
<dbReference type="InterPro" id="IPR036855">
    <property type="entry name" value="Znf_CCCH_sf"/>
</dbReference>
<organism evidence="9 10">
    <name type="scientific">Phyllachora maydis</name>
    <dbReference type="NCBI Taxonomy" id="1825666"/>
    <lineage>
        <taxon>Eukaryota</taxon>
        <taxon>Fungi</taxon>
        <taxon>Dikarya</taxon>
        <taxon>Ascomycota</taxon>
        <taxon>Pezizomycotina</taxon>
        <taxon>Sordariomycetes</taxon>
        <taxon>Sordariomycetidae</taxon>
        <taxon>Phyllachorales</taxon>
        <taxon>Phyllachoraceae</taxon>
        <taxon>Phyllachora</taxon>
    </lineage>
</organism>
<comment type="subcellular location">
    <subcellularLocation>
        <location evidence="6">Nucleus</location>
    </subcellularLocation>
</comment>
<comment type="function">
    <text evidence="6">Involved in pre-mRNA splicing.</text>
</comment>
<comment type="caution">
    <text evidence="9">The sequence shown here is derived from an EMBL/GenBank/DDBJ whole genome shotgun (WGS) entry which is preliminary data.</text>
</comment>
<keyword evidence="6" id="KW-0238">DNA-binding</keyword>
<evidence type="ECO:0000256" key="6">
    <source>
        <dbReference type="RuleBase" id="RU367110"/>
    </source>
</evidence>
<dbReference type="Gene3D" id="4.10.1000.10">
    <property type="entry name" value="Zinc finger, CCCH-type"/>
    <property type="match status" value="1"/>
</dbReference>
<feature type="region of interest" description="Disordered" evidence="7">
    <location>
        <begin position="252"/>
        <end position="274"/>
    </location>
</feature>
<keyword evidence="6" id="KW-0539">Nucleus</keyword>
<keyword evidence="4 5" id="KW-0862">Zinc</keyword>
<evidence type="ECO:0000256" key="2">
    <source>
        <dbReference type="ARBA" id="ARBA00022723"/>
    </source>
</evidence>
<protein>
    <recommendedName>
        <fullName evidence="6">Pre-mRNA-splicing factor CWC24</fullName>
    </recommendedName>
</protein>
<gene>
    <name evidence="9" type="ORF">P8C59_009287</name>
</gene>
<dbReference type="Pfam" id="PF00642">
    <property type="entry name" value="zf-CCCH"/>
    <property type="match status" value="1"/>
</dbReference>
<dbReference type="Proteomes" id="UP001217918">
    <property type="component" value="Unassembled WGS sequence"/>
</dbReference>
<feature type="compositionally biased region" description="Basic and acidic residues" evidence="7">
    <location>
        <begin position="55"/>
        <end position="65"/>
    </location>
</feature>
<dbReference type="GO" id="GO:0034247">
    <property type="term" value="P:snoRNA splicing"/>
    <property type="evidence" value="ECO:0007669"/>
    <property type="project" value="TreeGrafter"/>
</dbReference>
<feature type="domain" description="C3H1-type" evidence="8">
    <location>
        <begin position="139"/>
        <end position="167"/>
    </location>
</feature>
<dbReference type="InterPro" id="IPR000571">
    <property type="entry name" value="Znf_CCCH"/>
</dbReference>
<dbReference type="EMBL" id="JAQQPM010000009">
    <property type="protein sequence ID" value="KAK2075136.1"/>
    <property type="molecule type" value="Genomic_DNA"/>
</dbReference>
<keyword evidence="10" id="KW-1185">Reference proteome</keyword>
<dbReference type="GO" id="GO:0003677">
    <property type="term" value="F:DNA binding"/>
    <property type="evidence" value="ECO:0007669"/>
    <property type="project" value="UniProtKB-UniRule"/>
</dbReference>
<sequence length="274" mass="30297">MTHRREDQPRSSSVAPTAVFKKRGAKCKNIRKRTETSPAVDASDDSADSIFEADRSRALDSHNDATKQSNWYDEDADGALSAKNLLGSTRAKSKQGLGEGTYKGLASQASYIQQNPDAPKRAIGPVKAPTNIRTVTIMDMAPDVCKDYKRSGFCGFGDNCKFLHARENYLEGWQLDQEWDKVTKGKKNLSGTIVASADRNKTGEHEVDEDEIAMLESIPKDPSCAACGAGTNGVFNVAKRLQKLLQRKRERVEKRRQQRIEAGEEVVSGDEEEE</sequence>
<evidence type="ECO:0000313" key="9">
    <source>
        <dbReference type="EMBL" id="KAK2075136.1"/>
    </source>
</evidence>
<dbReference type="PANTHER" id="PTHR12930:SF0">
    <property type="entry name" value="RING FINGER PROTEIN 113B"/>
    <property type="match status" value="1"/>
</dbReference>
<reference evidence="9" key="1">
    <citation type="journal article" date="2023" name="Mol. Plant Microbe Interact.">
        <title>Elucidating the Obligate Nature and Biological Capacity of an Invasive Fungal Corn Pathogen.</title>
        <authorList>
            <person name="MacCready J.S."/>
            <person name="Roggenkamp E.M."/>
            <person name="Gdanetz K."/>
            <person name="Chilvers M.I."/>
        </authorList>
    </citation>
    <scope>NUCLEOTIDE SEQUENCE</scope>
    <source>
        <strain evidence="9">PM02</strain>
    </source>
</reference>
<dbReference type="SMART" id="SM00356">
    <property type="entry name" value="ZnF_C3H1"/>
    <property type="match status" value="1"/>
</dbReference>
<keyword evidence="6" id="KW-0507">mRNA processing</keyword>
<evidence type="ECO:0000256" key="4">
    <source>
        <dbReference type="ARBA" id="ARBA00022833"/>
    </source>
</evidence>
<proteinExistence type="inferred from homology"/>
<feature type="compositionally biased region" description="Basic and acidic residues" evidence="7">
    <location>
        <begin position="252"/>
        <end position="262"/>
    </location>
</feature>